<dbReference type="RefSeq" id="WP_016501389.1">
    <property type="nucleotide sequence ID" value="NC_021505.1"/>
</dbReference>
<gene>
    <name evidence="1" type="ORF">PP4_44170</name>
</gene>
<evidence type="ECO:0000313" key="2">
    <source>
        <dbReference type="Proteomes" id="UP000016702"/>
    </source>
</evidence>
<organism evidence="1 2">
    <name type="scientific">Pseudomonas putida NBRC 14164</name>
    <dbReference type="NCBI Taxonomy" id="1211579"/>
    <lineage>
        <taxon>Bacteria</taxon>
        <taxon>Pseudomonadati</taxon>
        <taxon>Pseudomonadota</taxon>
        <taxon>Gammaproteobacteria</taxon>
        <taxon>Pseudomonadales</taxon>
        <taxon>Pseudomonadaceae</taxon>
        <taxon>Pseudomonas</taxon>
    </lineage>
</organism>
<evidence type="ECO:0000313" key="1">
    <source>
        <dbReference type="EMBL" id="BAN56270.1"/>
    </source>
</evidence>
<proteinExistence type="predicted"/>
<dbReference type="EMBL" id="AP013070">
    <property type="protein sequence ID" value="BAN56270.1"/>
    <property type="molecule type" value="Genomic_DNA"/>
</dbReference>
<dbReference type="Proteomes" id="UP000016702">
    <property type="component" value="Chromosome"/>
</dbReference>
<dbReference type="Gene3D" id="2.180.10.10">
    <property type="entry name" value="RHS repeat-associated core"/>
    <property type="match status" value="1"/>
</dbReference>
<accession>A0ABM7EKA6</accession>
<dbReference type="NCBIfam" id="TIGR03696">
    <property type="entry name" value="Rhs_assc_core"/>
    <property type="match status" value="1"/>
</dbReference>
<dbReference type="InterPro" id="IPR022385">
    <property type="entry name" value="Rhs_assc_core"/>
</dbReference>
<keyword evidence="2" id="KW-1185">Reference proteome</keyword>
<dbReference type="GeneID" id="45526926"/>
<name>A0ABM7EKA6_PSEPU</name>
<sequence length="283" mass="31133">MEAKFFYKESTLISVVAGERASRYVRTKDVIMCELANNIAPASLLACELSGTVNVAASFNKWMKFVYAPYGRRSNNFSEASQLGFNGEYLHPGIAMYLPGNGYRAYNPATMRFLSPDSISPFQVVNAYGYCGNDPINKADPSGHFPVLAQGHAIKLKARIKLLKASSMEMQLNLDSVKNLGHTARLKDAEAIASLAKQGIQKAYVEASPAFNWLSGKLQNPKYAGGGKLIKETLLEFHAAYRRTQERVDVAVESKIGDWAKNEAELNIEVEKAMLTVRGAPNL</sequence>
<protein>
    <recommendedName>
        <fullName evidence="3">RHS repeat-associated core domain-containing protein</fullName>
    </recommendedName>
</protein>
<evidence type="ECO:0008006" key="3">
    <source>
        <dbReference type="Google" id="ProtNLM"/>
    </source>
</evidence>
<reference evidence="1 2" key="1">
    <citation type="journal article" date="2014" name="Genome Announc.">
        <title>The Complete Genome Sequence of Pseudomonas putida NBRC 14164T Confirms High Intraspecies Variation.</title>
        <authorList>
            <person name="Ohji S."/>
            <person name="Yamazoe A."/>
            <person name="Hosoyama A."/>
            <person name="Tsuchikane K."/>
            <person name="Ezaki T."/>
            <person name="Fujita N."/>
        </authorList>
    </citation>
    <scope>NUCLEOTIDE SEQUENCE [LARGE SCALE GENOMIC DNA]</scope>
    <source>
        <strain evidence="1 2">NBRC 14164</strain>
    </source>
</reference>